<accession>A0A1J3IXF4</accession>
<proteinExistence type="predicted"/>
<dbReference type="EMBL" id="GEVM01021012">
    <property type="protein sequence ID" value="JAU84926.1"/>
    <property type="molecule type" value="Transcribed_RNA"/>
</dbReference>
<reference evidence="1" key="1">
    <citation type="submission" date="2016-07" db="EMBL/GenBank/DDBJ databases">
        <title>De novo transcriptome assembly of four accessions of the metal hyperaccumulator plant Noccaea caerulescens.</title>
        <authorList>
            <person name="Blande D."/>
            <person name="Halimaa P."/>
            <person name="Tervahauta A.I."/>
            <person name="Aarts M.G."/>
            <person name="Karenlampi S.O."/>
        </authorList>
    </citation>
    <scope>NUCLEOTIDE SEQUENCE</scope>
</reference>
<gene>
    <name evidence="1" type="ORF">MP_TR16281_c0_g1_i1_g.46288</name>
</gene>
<protein>
    <submittedName>
        <fullName evidence="1">Uncharacterized protein</fullName>
    </submittedName>
</protein>
<sequence>MMRGGNGIGRRLANPKGLTLIGSLLNRTPQLLSYFSSGAGKYCVWEAERRLMEEDSESDDDKEAIKENLSKYKWASQYPECLSRKAEKREIARIANTVPESAPEVAKRYAVYVAYNLQRCDEMTFEDKIRRMHEVIEEVSKG</sequence>
<organism evidence="1">
    <name type="scientific">Noccaea caerulescens</name>
    <name type="common">Alpine penny-cress</name>
    <name type="synonym">Thlaspi caerulescens</name>
    <dbReference type="NCBI Taxonomy" id="107243"/>
    <lineage>
        <taxon>Eukaryota</taxon>
        <taxon>Viridiplantae</taxon>
        <taxon>Streptophyta</taxon>
        <taxon>Embryophyta</taxon>
        <taxon>Tracheophyta</taxon>
        <taxon>Spermatophyta</taxon>
        <taxon>Magnoliopsida</taxon>
        <taxon>eudicotyledons</taxon>
        <taxon>Gunneridae</taxon>
        <taxon>Pentapetalae</taxon>
        <taxon>rosids</taxon>
        <taxon>malvids</taxon>
        <taxon>Brassicales</taxon>
        <taxon>Brassicaceae</taxon>
        <taxon>Coluteocarpeae</taxon>
        <taxon>Noccaea</taxon>
    </lineage>
</organism>
<evidence type="ECO:0000313" key="1">
    <source>
        <dbReference type="EMBL" id="JAU84926.1"/>
    </source>
</evidence>
<dbReference type="AlphaFoldDB" id="A0A1J3IXF4"/>
<name>A0A1J3IXF4_NOCCA</name>